<name>A0A812KA29_9DINO</name>
<protein>
    <submittedName>
        <fullName evidence="2">Uncharacterized protein</fullName>
    </submittedName>
</protein>
<dbReference type="AlphaFoldDB" id="A0A812KA29"/>
<dbReference type="Proteomes" id="UP000601435">
    <property type="component" value="Unassembled WGS sequence"/>
</dbReference>
<feature type="compositionally biased region" description="Basic and acidic residues" evidence="1">
    <location>
        <begin position="77"/>
        <end position="96"/>
    </location>
</feature>
<accession>A0A812KA29</accession>
<feature type="compositionally biased region" description="Basic and acidic residues" evidence="1">
    <location>
        <begin position="25"/>
        <end position="38"/>
    </location>
</feature>
<feature type="compositionally biased region" description="Polar residues" evidence="1">
    <location>
        <begin position="292"/>
        <end position="310"/>
    </location>
</feature>
<dbReference type="EMBL" id="CAJNJA010007087">
    <property type="protein sequence ID" value="CAE7220030.1"/>
    <property type="molecule type" value="Genomic_DNA"/>
</dbReference>
<feature type="region of interest" description="Disordered" evidence="1">
    <location>
        <begin position="278"/>
        <end position="310"/>
    </location>
</feature>
<organism evidence="2 3">
    <name type="scientific">Symbiodinium necroappetens</name>
    <dbReference type="NCBI Taxonomy" id="1628268"/>
    <lineage>
        <taxon>Eukaryota</taxon>
        <taxon>Sar</taxon>
        <taxon>Alveolata</taxon>
        <taxon>Dinophyceae</taxon>
        <taxon>Suessiales</taxon>
        <taxon>Symbiodiniaceae</taxon>
        <taxon>Symbiodinium</taxon>
    </lineage>
</organism>
<sequence>MPARGSRRDSRSRRSPSYRRRSPSYRRDDRRGGGGDRGRSRRGSRSRSGGRGGSRYSPPPRRTPPRDRRFSRSRSRREREAQKRREAEKKKMEKRIPPPAVRGPDKPQITEEHKANSVEFNGRYYATIDFTPPNSGGDSAGQKARIQMPYGWEVADITDDVRDAVVKLYTFGTDLVVGEGGKAFHTAKGARPGALEMIWDYKKDMGMYNLHQDGSLSNKNGRQLGVSGAADTSIPFADLSAFSTSQLAFPLLHALFPAMSVISGWSFLDEPGFFSAQKEDKSRNKDLKQGTDSDQQPVSTQLNDPAQLTPLQTCLRHPLRSSDMEDEFWEGSSSSSSSSMCSFVGNTAVRYTPQPPPSWQVQPCKNFVSDGENGREGGGARELRRVGMAVGEIGLGHPNAKLVLGLLGGRAEDEWE</sequence>
<evidence type="ECO:0000313" key="2">
    <source>
        <dbReference type="EMBL" id="CAE7220030.1"/>
    </source>
</evidence>
<comment type="caution">
    <text evidence="2">The sequence shown here is derived from an EMBL/GenBank/DDBJ whole genome shotgun (WGS) entry which is preliminary data.</text>
</comment>
<proteinExistence type="predicted"/>
<dbReference type="OrthoDB" id="422110at2759"/>
<gene>
    <name evidence="2" type="ORF">SNEC2469_LOCUS2752</name>
</gene>
<feature type="compositionally biased region" description="Basic residues" evidence="1">
    <location>
        <begin position="10"/>
        <end position="24"/>
    </location>
</feature>
<feature type="compositionally biased region" description="Basic and acidic residues" evidence="1">
    <location>
        <begin position="278"/>
        <end position="291"/>
    </location>
</feature>
<reference evidence="2" key="1">
    <citation type="submission" date="2021-02" db="EMBL/GenBank/DDBJ databases">
        <authorList>
            <person name="Dougan E. K."/>
            <person name="Rhodes N."/>
            <person name="Thang M."/>
            <person name="Chan C."/>
        </authorList>
    </citation>
    <scope>NUCLEOTIDE SEQUENCE</scope>
</reference>
<evidence type="ECO:0000313" key="3">
    <source>
        <dbReference type="Proteomes" id="UP000601435"/>
    </source>
</evidence>
<evidence type="ECO:0000256" key="1">
    <source>
        <dbReference type="SAM" id="MobiDB-lite"/>
    </source>
</evidence>
<feature type="region of interest" description="Disordered" evidence="1">
    <location>
        <begin position="1"/>
        <end position="110"/>
    </location>
</feature>
<keyword evidence="3" id="KW-1185">Reference proteome</keyword>